<proteinExistence type="predicted"/>
<dbReference type="AlphaFoldDB" id="W7MI70"/>
<keyword evidence="1" id="KW-0732">Signal</keyword>
<gene>
    <name evidence="2" type="ORF">FVEG_07423</name>
</gene>
<reference evidence="2 3" key="1">
    <citation type="journal article" date="2010" name="Nature">
        <title>Comparative genomics reveals mobile pathogenicity chromosomes in Fusarium.</title>
        <authorList>
            <person name="Ma L.J."/>
            <person name="van der Does H.C."/>
            <person name="Borkovich K.A."/>
            <person name="Coleman J.J."/>
            <person name="Daboussi M.J."/>
            <person name="Di Pietro A."/>
            <person name="Dufresne M."/>
            <person name="Freitag M."/>
            <person name="Grabherr M."/>
            <person name="Henrissat B."/>
            <person name="Houterman P.M."/>
            <person name="Kang S."/>
            <person name="Shim W.B."/>
            <person name="Woloshuk C."/>
            <person name="Xie X."/>
            <person name="Xu J.R."/>
            <person name="Antoniw J."/>
            <person name="Baker S.E."/>
            <person name="Bluhm B.H."/>
            <person name="Breakspear A."/>
            <person name="Brown D.W."/>
            <person name="Butchko R.A."/>
            <person name="Chapman S."/>
            <person name="Coulson R."/>
            <person name="Coutinho P.M."/>
            <person name="Danchin E.G."/>
            <person name="Diener A."/>
            <person name="Gale L.R."/>
            <person name="Gardiner D.M."/>
            <person name="Goff S."/>
            <person name="Hammond-Kosack K.E."/>
            <person name="Hilburn K."/>
            <person name="Hua-Van A."/>
            <person name="Jonkers W."/>
            <person name="Kazan K."/>
            <person name="Kodira C.D."/>
            <person name="Koehrsen M."/>
            <person name="Kumar L."/>
            <person name="Lee Y.H."/>
            <person name="Li L."/>
            <person name="Manners J.M."/>
            <person name="Miranda-Saavedra D."/>
            <person name="Mukherjee M."/>
            <person name="Park G."/>
            <person name="Park J."/>
            <person name="Park S.Y."/>
            <person name="Proctor R.H."/>
            <person name="Regev A."/>
            <person name="Ruiz-Roldan M.C."/>
            <person name="Sain D."/>
            <person name="Sakthikumar S."/>
            <person name="Sykes S."/>
            <person name="Schwartz D.C."/>
            <person name="Turgeon B.G."/>
            <person name="Wapinski I."/>
            <person name="Yoder O."/>
            <person name="Young S."/>
            <person name="Zeng Q."/>
            <person name="Zhou S."/>
            <person name="Galagan J."/>
            <person name="Cuomo C.A."/>
            <person name="Kistler H.C."/>
            <person name="Rep M."/>
        </authorList>
    </citation>
    <scope>NUCLEOTIDE SEQUENCE [LARGE SCALE GENOMIC DNA]</scope>
    <source>
        <strain evidence="3">M3125 / FGSC 7600</strain>
    </source>
</reference>
<protein>
    <submittedName>
        <fullName evidence="2">Uncharacterized protein</fullName>
    </submittedName>
</protein>
<dbReference type="KEGG" id="fvr:FVEG_07423"/>
<dbReference type="EMBL" id="DS022250">
    <property type="protein sequence ID" value="EWG47275.1"/>
    <property type="molecule type" value="Genomic_DNA"/>
</dbReference>
<evidence type="ECO:0000256" key="1">
    <source>
        <dbReference type="SAM" id="SignalP"/>
    </source>
</evidence>
<dbReference type="VEuPathDB" id="FungiDB:FVEG_07423"/>
<dbReference type="EMBL" id="CM000585">
    <property type="protein sequence ID" value="EWG47275.1"/>
    <property type="molecule type" value="Genomic_DNA"/>
</dbReference>
<feature type="chain" id="PRO_5004899132" evidence="1">
    <location>
        <begin position="22"/>
        <end position="110"/>
    </location>
</feature>
<sequence length="110" mass="11914">MGWAGLGWVVYVASGLRLLGGRPIATLSCVEKRCRFVSLKVIHALTADGEQKQTLSPIGSRDMRETRPSIQDSIQRAALHMLLAAQQGLNTASHLLRAVMYMPPGANAMV</sequence>
<name>W7MI70_GIBM7</name>
<evidence type="ECO:0000313" key="2">
    <source>
        <dbReference type="EMBL" id="EWG47275.1"/>
    </source>
</evidence>
<feature type="signal peptide" evidence="1">
    <location>
        <begin position="1"/>
        <end position="21"/>
    </location>
</feature>
<accession>W7MI70</accession>
<keyword evidence="3" id="KW-1185">Reference proteome</keyword>
<dbReference type="RefSeq" id="XP_018753466.1">
    <property type="nucleotide sequence ID" value="XM_018896077.1"/>
</dbReference>
<dbReference type="HOGENOM" id="CLU_2171298_0_0_1"/>
<organism evidence="2 3">
    <name type="scientific">Gibberella moniliformis (strain M3125 / FGSC 7600)</name>
    <name type="common">Maize ear and stalk rot fungus</name>
    <name type="synonym">Fusarium verticillioides</name>
    <dbReference type="NCBI Taxonomy" id="334819"/>
    <lineage>
        <taxon>Eukaryota</taxon>
        <taxon>Fungi</taxon>
        <taxon>Dikarya</taxon>
        <taxon>Ascomycota</taxon>
        <taxon>Pezizomycotina</taxon>
        <taxon>Sordariomycetes</taxon>
        <taxon>Hypocreomycetidae</taxon>
        <taxon>Hypocreales</taxon>
        <taxon>Nectriaceae</taxon>
        <taxon>Fusarium</taxon>
        <taxon>Fusarium fujikuroi species complex</taxon>
    </lineage>
</organism>
<evidence type="ECO:0000313" key="3">
    <source>
        <dbReference type="Proteomes" id="UP000009096"/>
    </source>
</evidence>
<dbReference type="GeneID" id="30065226"/>
<dbReference type="Proteomes" id="UP000009096">
    <property type="component" value="Chromosome 8"/>
</dbReference>